<evidence type="ECO:0000313" key="9">
    <source>
        <dbReference type="Proteomes" id="UP000000763"/>
    </source>
</evidence>
<evidence type="ECO:0000313" key="8">
    <source>
        <dbReference type="EMBL" id="AAM14687.1"/>
    </source>
</evidence>
<keyword evidence="2" id="KW-0548">Nucleotidyltransferase</keyword>
<keyword evidence="3" id="KW-0540">Nuclease</keyword>
<dbReference type="GO" id="GO:0003964">
    <property type="term" value="F:RNA-directed DNA polymerase activity"/>
    <property type="evidence" value="ECO:0007669"/>
    <property type="project" value="UniProtKB-KW"/>
</dbReference>
<keyword evidence="1" id="KW-0808">Transferase</keyword>
<dbReference type="InterPro" id="IPR041373">
    <property type="entry name" value="RT_RNaseH"/>
</dbReference>
<gene>
    <name evidence="8" type="primary">OSJNBa0034B05.16</name>
</gene>
<organism evidence="8 9">
    <name type="scientific">Oryza sativa subsp. japonica</name>
    <name type="common">Rice</name>
    <dbReference type="NCBI Taxonomy" id="39947"/>
    <lineage>
        <taxon>Eukaryota</taxon>
        <taxon>Viridiplantae</taxon>
        <taxon>Streptophyta</taxon>
        <taxon>Embryophyta</taxon>
        <taxon>Tracheophyta</taxon>
        <taxon>Spermatophyta</taxon>
        <taxon>Magnoliopsida</taxon>
        <taxon>Liliopsida</taxon>
        <taxon>Poales</taxon>
        <taxon>Poaceae</taxon>
        <taxon>BOP clade</taxon>
        <taxon>Oryzoideae</taxon>
        <taxon>Oryzeae</taxon>
        <taxon>Oryzinae</taxon>
        <taxon>Oryza</taxon>
        <taxon>Oryza sativa</taxon>
    </lineage>
</organism>
<accession>Q8S677</accession>
<keyword evidence="6" id="KW-0695">RNA-directed DNA polymerase</keyword>
<dbReference type="Pfam" id="PF17917">
    <property type="entry name" value="RT_RNaseH"/>
    <property type="match status" value="1"/>
</dbReference>
<dbReference type="InterPro" id="IPR012337">
    <property type="entry name" value="RNaseH-like_sf"/>
</dbReference>
<keyword evidence="5" id="KW-0378">Hydrolase</keyword>
<sequence>MVTCCGAMSCGYSAPGLEWYIPGVEIELCSQDGCSEWLGLCNRIPPEAPEYGRPRPAASDNKDRPHRKVQRPVYFVSEVLRDAKTRYPQAQKMLYAVLMASRKLRHYFQAHRVFVMTSYPLGQILHNQEGTGRVVKWAIELAEFDLHFEPRHAIKSQVLADFIAEWTPVDDHVPSNVPFLPGDGGNPNADIRAGHWVMHFDGSLNLQGAGAGVTLTSPSGDVLRTLAGLRVAVGMGIRHLLVLGDSQLVVNQVSKEYQCTDVTTGNNPTGVPDVRALILVPGGKTEPQTKPYPLDMWKYGSALQQRPEDRSLYGRGATIKTMHPEPSLKPFWGF</sequence>
<evidence type="ECO:0000256" key="3">
    <source>
        <dbReference type="ARBA" id="ARBA00022722"/>
    </source>
</evidence>
<dbReference type="Proteomes" id="UP000000763">
    <property type="component" value="Chromosome 10"/>
</dbReference>
<dbReference type="SUPFAM" id="SSF56672">
    <property type="entry name" value="DNA/RNA polymerases"/>
    <property type="match status" value="1"/>
</dbReference>
<keyword evidence="4" id="KW-0255">Endonuclease</keyword>
<evidence type="ECO:0000256" key="1">
    <source>
        <dbReference type="ARBA" id="ARBA00022679"/>
    </source>
</evidence>
<evidence type="ECO:0000256" key="2">
    <source>
        <dbReference type="ARBA" id="ARBA00022695"/>
    </source>
</evidence>
<evidence type="ECO:0000256" key="6">
    <source>
        <dbReference type="ARBA" id="ARBA00022918"/>
    </source>
</evidence>
<dbReference type="InterPro" id="IPR043502">
    <property type="entry name" value="DNA/RNA_pol_sf"/>
</dbReference>
<feature type="domain" description="Reverse transcriptase RNase H-like" evidence="7">
    <location>
        <begin position="67"/>
        <end position="144"/>
    </location>
</feature>
<dbReference type="GO" id="GO:0016787">
    <property type="term" value="F:hydrolase activity"/>
    <property type="evidence" value="ECO:0007669"/>
    <property type="project" value="UniProtKB-KW"/>
</dbReference>
<dbReference type="SUPFAM" id="SSF53098">
    <property type="entry name" value="Ribonuclease H-like"/>
    <property type="match status" value="1"/>
</dbReference>
<evidence type="ECO:0000256" key="5">
    <source>
        <dbReference type="ARBA" id="ARBA00022801"/>
    </source>
</evidence>
<dbReference type="GO" id="GO:0004519">
    <property type="term" value="F:endonuclease activity"/>
    <property type="evidence" value="ECO:0007669"/>
    <property type="project" value="UniProtKB-KW"/>
</dbReference>
<reference evidence="9" key="2">
    <citation type="journal article" date="2008" name="Nucleic Acids Res.">
        <title>The rice annotation project database (RAP-DB): 2008 update.</title>
        <authorList>
            <consortium name="The rice annotation project (RAP)"/>
        </authorList>
    </citation>
    <scope>GENOME REANNOTATION</scope>
    <source>
        <strain evidence="9">cv. Nipponbare</strain>
    </source>
</reference>
<evidence type="ECO:0000259" key="7">
    <source>
        <dbReference type="Pfam" id="PF17917"/>
    </source>
</evidence>
<dbReference type="PANTHER" id="PTHR48475">
    <property type="entry name" value="RIBONUCLEASE H"/>
    <property type="match status" value="1"/>
</dbReference>
<dbReference type="AlphaFoldDB" id="Q8S677"/>
<reference evidence="9" key="1">
    <citation type="journal article" date="2005" name="Nature">
        <title>The map-based sequence of the rice genome.</title>
        <authorList>
            <consortium name="International rice genome sequencing project (IRGSP)"/>
            <person name="Matsumoto T."/>
            <person name="Wu J."/>
            <person name="Kanamori H."/>
            <person name="Katayose Y."/>
            <person name="Fujisawa M."/>
            <person name="Namiki N."/>
            <person name="Mizuno H."/>
            <person name="Yamamoto K."/>
            <person name="Antonio B.A."/>
            <person name="Baba T."/>
            <person name="Sakata K."/>
            <person name="Nagamura Y."/>
            <person name="Aoki H."/>
            <person name="Arikawa K."/>
            <person name="Arita K."/>
            <person name="Bito T."/>
            <person name="Chiden Y."/>
            <person name="Fujitsuka N."/>
            <person name="Fukunaka R."/>
            <person name="Hamada M."/>
            <person name="Harada C."/>
            <person name="Hayashi A."/>
            <person name="Hijishita S."/>
            <person name="Honda M."/>
            <person name="Hosokawa S."/>
            <person name="Ichikawa Y."/>
            <person name="Idonuma A."/>
            <person name="Iijima M."/>
            <person name="Ikeda M."/>
            <person name="Ikeno M."/>
            <person name="Ito K."/>
            <person name="Ito S."/>
            <person name="Ito T."/>
            <person name="Ito Y."/>
            <person name="Ito Y."/>
            <person name="Iwabuchi A."/>
            <person name="Kamiya K."/>
            <person name="Karasawa W."/>
            <person name="Kurita K."/>
            <person name="Katagiri S."/>
            <person name="Kikuta A."/>
            <person name="Kobayashi H."/>
            <person name="Kobayashi N."/>
            <person name="Machita K."/>
            <person name="Maehara T."/>
            <person name="Masukawa M."/>
            <person name="Mizubayashi T."/>
            <person name="Mukai Y."/>
            <person name="Nagasaki H."/>
            <person name="Nagata Y."/>
            <person name="Naito S."/>
            <person name="Nakashima M."/>
            <person name="Nakama Y."/>
            <person name="Nakamichi Y."/>
            <person name="Nakamura M."/>
            <person name="Meguro A."/>
            <person name="Negishi M."/>
            <person name="Ohta I."/>
            <person name="Ohta T."/>
            <person name="Okamoto M."/>
            <person name="Ono N."/>
            <person name="Saji S."/>
            <person name="Sakaguchi M."/>
            <person name="Sakai K."/>
            <person name="Shibata M."/>
            <person name="Shimokawa T."/>
            <person name="Song J."/>
            <person name="Takazaki Y."/>
            <person name="Terasawa K."/>
            <person name="Tsugane M."/>
            <person name="Tsuji K."/>
            <person name="Ueda S."/>
            <person name="Waki K."/>
            <person name="Yamagata H."/>
            <person name="Yamamoto M."/>
            <person name="Yamamoto S."/>
            <person name="Yamane H."/>
            <person name="Yoshiki S."/>
            <person name="Yoshihara R."/>
            <person name="Yukawa K."/>
            <person name="Zhong H."/>
            <person name="Yano M."/>
            <person name="Yuan Q."/>
            <person name="Ouyang S."/>
            <person name="Liu J."/>
            <person name="Jones K.M."/>
            <person name="Gansberger K."/>
            <person name="Moffat K."/>
            <person name="Hill J."/>
            <person name="Bera J."/>
            <person name="Fadrosh D."/>
            <person name="Jin S."/>
            <person name="Johri S."/>
            <person name="Kim M."/>
            <person name="Overton L."/>
            <person name="Reardon M."/>
            <person name="Tsitrin T."/>
            <person name="Vuong H."/>
            <person name="Weaver B."/>
            <person name="Ciecko A."/>
            <person name="Tallon L."/>
            <person name="Jackson J."/>
            <person name="Pai G."/>
            <person name="Aken S.V."/>
            <person name="Utterback T."/>
            <person name="Reidmuller S."/>
            <person name="Feldblyum T."/>
            <person name="Hsiao J."/>
            <person name="Zismann V."/>
            <person name="Iobst S."/>
            <person name="de Vazeille A.R."/>
            <person name="Buell C.R."/>
            <person name="Ying K."/>
            <person name="Li Y."/>
            <person name="Lu T."/>
            <person name="Huang Y."/>
            <person name="Zhao Q."/>
            <person name="Feng Q."/>
            <person name="Zhang L."/>
            <person name="Zhu J."/>
            <person name="Weng Q."/>
            <person name="Mu J."/>
            <person name="Lu Y."/>
            <person name="Fan D."/>
            <person name="Liu Y."/>
            <person name="Guan J."/>
            <person name="Zhang Y."/>
            <person name="Yu S."/>
            <person name="Liu X."/>
            <person name="Zhang Y."/>
            <person name="Hong G."/>
            <person name="Han B."/>
            <person name="Choisne N."/>
            <person name="Demange N."/>
            <person name="Orjeda G."/>
            <person name="Samain S."/>
            <person name="Cattolico L."/>
            <person name="Pelletier E."/>
            <person name="Couloux A."/>
            <person name="Segurens B."/>
            <person name="Wincker P."/>
            <person name="D'Hont A."/>
            <person name="Scarpelli C."/>
            <person name="Weissenbach J."/>
            <person name="Salanoubat M."/>
            <person name="Quetier F."/>
            <person name="Yu Y."/>
            <person name="Kim H.R."/>
            <person name="Rambo T."/>
            <person name="Currie J."/>
            <person name="Collura K."/>
            <person name="Luo M."/>
            <person name="Yang T."/>
            <person name="Ammiraju J.S.S."/>
            <person name="Engler F."/>
            <person name="Soderlund C."/>
            <person name="Wing R.A."/>
            <person name="Palmer L.E."/>
            <person name="de la Bastide M."/>
            <person name="Spiegel L."/>
            <person name="Nascimento L."/>
            <person name="Zutavern T."/>
            <person name="O'Shaughnessy A."/>
            <person name="Dike S."/>
            <person name="Dedhia N."/>
            <person name="Preston R."/>
            <person name="Balija V."/>
            <person name="McCombie W.R."/>
            <person name="Chow T."/>
            <person name="Chen H."/>
            <person name="Chung M."/>
            <person name="Chen C."/>
            <person name="Shaw J."/>
            <person name="Wu H."/>
            <person name="Hsiao K."/>
            <person name="Chao Y."/>
            <person name="Chu M."/>
            <person name="Cheng C."/>
            <person name="Hour A."/>
            <person name="Lee P."/>
            <person name="Lin S."/>
            <person name="Lin Y."/>
            <person name="Liou J."/>
            <person name="Liu S."/>
            <person name="Hsing Y."/>
            <person name="Raghuvanshi S."/>
            <person name="Mohanty A."/>
            <person name="Bharti A.K."/>
            <person name="Gaur A."/>
            <person name="Gupta V."/>
            <person name="Kumar D."/>
            <person name="Ravi V."/>
            <person name="Vij S."/>
            <person name="Kapur A."/>
            <person name="Khurana P."/>
            <person name="Khurana P."/>
            <person name="Khurana J.P."/>
            <person name="Tyagi A.K."/>
            <person name="Gaikwad K."/>
            <person name="Singh A."/>
            <person name="Dalal V."/>
            <person name="Srivastava S."/>
            <person name="Dixit A."/>
            <person name="Pal A.K."/>
            <person name="Ghazi I.A."/>
            <person name="Yadav M."/>
            <person name="Pandit A."/>
            <person name="Bhargava A."/>
            <person name="Sureshbabu K."/>
            <person name="Batra K."/>
            <person name="Sharma T.R."/>
            <person name="Mohapatra T."/>
            <person name="Singh N.K."/>
            <person name="Messing J."/>
            <person name="Nelson A.B."/>
            <person name="Fuks G."/>
            <person name="Kavchok S."/>
            <person name="Keizer G."/>
            <person name="Linton E."/>
            <person name="Llaca V."/>
            <person name="Song R."/>
            <person name="Tanyolac B."/>
            <person name="Young S."/>
            <person name="Ho-Il K."/>
            <person name="Hahn J.H."/>
            <person name="Sangsakoo G."/>
            <person name="Vanavichit A."/>
            <person name="de Mattos Luiz.A.T."/>
            <person name="Zimmer P.D."/>
            <person name="Malone G."/>
            <person name="Dellagostin O."/>
            <person name="de Oliveira A.C."/>
            <person name="Bevan M."/>
            <person name="Bancroft I."/>
            <person name="Minx P."/>
            <person name="Cordum H."/>
            <person name="Wilson R."/>
            <person name="Cheng Z."/>
            <person name="Jin W."/>
            <person name="Jiang J."/>
            <person name="Leong S.A."/>
            <person name="Iwama H."/>
            <person name="Gojobori T."/>
            <person name="Itoh T."/>
            <person name="Niimura Y."/>
            <person name="Fujii Y."/>
            <person name="Habara T."/>
            <person name="Sakai H."/>
            <person name="Sato Y."/>
            <person name="Wilson G."/>
            <person name="Kumar K."/>
            <person name="McCouch S."/>
            <person name="Juretic N."/>
            <person name="Hoen D."/>
            <person name="Wright S."/>
            <person name="Bruskiewich R."/>
            <person name="Bureau T."/>
            <person name="Miyao A."/>
            <person name="Hirochika H."/>
            <person name="Nishikawa T."/>
            <person name="Kadowaki K."/>
            <person name="Sugiura M."/>
            <person name="Burr B."/>
            <person name="Sasaki T."/>
        </authorList>
    </citation>
    <scope>NUCLEOTIDE SEQUENCE [LARGE SCALE GENOMIC DNA]</scope>
    <source>
        <strain evidence="9">cv. Nipponbare</strain>
    </source>
</reference>
<dbReference type="PANTHER" id="PTHR48475:SF2">
    <property type="entry name" value="RIBONUCLEASE H"/>
    <property type="match status" value="1"/>
</dbReference>
<name>Q8S677_ORYSJ</name>
<protein>
    <submittedName>
        <fullName evidence="8">Polyprotein</fullName>
    </submittedName>
</protein>
<evidence type="ECO:0000256" key="4">
    <source>
        <dbReference type="ARBA" id="ARBA00022759"/>
    </source>
</evidence>
<dbReference type="EMBL" id="AC097446">
    <property type="protein sequence ID" value="AAM14687.1"/>
    <property type="molecule type" value="Genomic_DNA"/>
</dbReference>
<proteinExistence type="predicted"/>